<dbReference type="Proteomes" id="UP000886523">
    <property type="component" value="Unassembled WGS sequence"/>
</dbReference>
<dbReference type="CDD" id="cd07981">
    <property type="entry name" value="HFD_TAF12"/>
    <property type="match status" value="1"/>
</dbReference>
<dbReference type="GO" id="GO:0000124">
    <property type="term" value="C:SAGA complex"/>
    <property type="evidence" value="ECO:0007669"/>
    <property type="project" value="InterPro"/>
</dbReference>
<dbReference type="OrthoDB" id="2193432at2759"/>
<name>A0A9P6AV10_9AGAM</name>
<evidence type="ECO:0000256" key="3">
    <source>
        <dbReference type="ARBA" id="ARBA00023015"/>
    </source>
</evidence>
<feature type="compositionally biased region" description="Polar residues" evidence="6">
    <location>
        <begin position="155"/>
        <end position="164"/>
    </location>
</feature>
<evidence type="ECO:0000259" key="7">
    <source>
        <dbReference type="Pfam" id="PF03847"/>
    </source>
</evidence>
<feature type="domain" description="Transcription initiation factor TFIID subunit 12" evidence="7">
    <location>
        <begin position="377"/>
        <end position="443"/>
    </location>
</feature>
<comment type="caution">
    <text evidence="8">The sequence shown here is derived from an EMBL/GenBank/DDBJ whole genome shotgun (WGS) entry which is preliminary data.</text>
</comment>
<feature type="compositionally biased region" description="Low complexity" evidence="6">
    <location>
        <begin position="176"/>
        <end position="190"/>
    </location>
</feature>
<evidence type="ECO:0000256" key="4">
    <source>
        <dbReference type="ARBA" id="ARBA00023163"/>
    </source>
</evidence>
<evidence type="ECO:0000256" key="5">
    <source>
        <dbReference type="ARBA" id="ARBA00023242"/>
    </source>
</evidence>
<comment type="subcellular location">
    <subcellularLocation>
        <location evidence="1">Nucleus</location>
    </subcellularLocation>
</comment>
<feature type="region of interest" description="Disordered" evidence="6">
    <location>
        <begin position="1"/>
        <end position="53"/>
    </location>
</feature>
<dbReference type="PANTHER" id="PTHR12264:SF21">
    <property type="entry name" value="TRANSCRIPTION INITIATION FACTOR TFIID SUBUNIT 12"/>
    <property type="match status" value="1"/>
</dbReference>
<gene>
    <name evidence="8" type="ORF">BS47DRAFT_1052948</name>
</gene>
<feature type="compositionally biased region" description="Low complexity" evidence="6">
    <location>
        <begin position="14"/>
        <end position="33"/>
    </location>
</feature>
<proteinExistence type="inferred from homology"/>
<dbReference type="InterPro" id="IPR037794">
    <property type="entry name" value="TAF12"/>
</dbReference>
<dbReference type="PANTHER" id="PTHR12264">
    <property type="entry name" value="TRANSCRIPTION INITIATION FACTOR TFIID SUBUNIT 12"/>
    <property type="match status" value="1"/>
</dbReference>
<accession>A0A9P6AV10</accession>
<feature type="compositionally biased region" description="Low complexity" evidence="6">
    <location>
        <begin position="42"/>
        <end position="53"/>
    </location>
</feature>
<dbReference type="SUPFAM" id="SSF47113">
    <property type="entry name" value="Histone-fold"/>
    <property type="match status" value="1"/>
</dbReference>
<dbReference type="GO" id="GO:0003677">
    <property type="term" value="F:DNA binding"/>
    <property type="evidence" value="ECO:0007669"/>
    <property type="project" value="TreeGrafter"/>
</dbReference>
<keyword evidence="3" id="KW-0805">Transcription regulation</keyword>
<reference evidence="8" key="1">
    <citation type="journal article" date="2020" name="Nat. Commun.">
        <title>Large-scale genome sequencing of mycorrhizal fungi provides insights into the early evolution of symbiotic traits.</title>
        <authorList>
            <person name="Miyauchi S."/>
            <person name="Kiss E."/>
            <person name="Kuo A."/>
            <person name="Drula E."/>
            <person name="Kohler A."/>
            <person name="Sanchez-Garcia M."/>
            <person name="Morin E."/>
            <person name="Andreopoulos B."/>
            <person name="Barry K.W."/>
            <person name="Bonito G."/>
            <person name="Buee M."/>
            <person name="Carver A."/>
            <person name="Chen C."/>
            <person name="Cichocki N."/>
            <person name="Clum A."/>
            <person name="Culley D."/>
            <person name="Crous P.W."/>
            <person name="Fauchery L."/>
            <person name="Girlanda M."/>
            <person name="Hayes R.D."/>
            <person name="Keri Z."/>
            <person name="LaButti K."/>
            <person name="Lipzen A."/>
            <person name="Lombard V."/>
            <person name="Magnuson J."/>
            <person name="Maillard F."/>
            <person name="Murat C."/>
            <person name="Nolan M."/>
            <person name="Ohm R.A."/>
            <person name="Pangilinan J."/>
            <person name="Pereira M.F."/>
            <person name="Perotto S."/>
            <person name="Peter M."/>
            <person name="Pfister S."/>
            <person name="Riley R."/>
            <person name="Sitrit Y."/>
            <person name="Stielow J.B."/>
            <person name="Szollosi G."/>
            <person name="Zifcakova L."/>
            <person name="Stursova M."/>
            <person name="Spatafora J.W."/>
            <person name="Tedersoo L."/>
            <person name="Vaario L.M."/>
            <person name="Yamada A."/>
            <person name="Yan M."/>
            <person name="Wang P."/>
            <person name="Xu J."/>
            <person name="Bruns T."/>
            <person name="Baldrian P."/>
            <person name="Vilgalys R."/>
            <person name="Dunand C."/>
            <person name="Henrissat B."/>
            <person name="Grigoriev I.V."/>
            <person name="Hibbett D."/>
            <person name="Nagy L.G."/>
            <person name="Martin F.M."/>
        </authorList>
    </citation>
    <scope>NUCLEOTIDE SEQUENCE</scope>
    <source>
        <strain evidence="8">UP504</strain>
    </source>
</reference>
<keyword evidence="5" id="KW-0539">Nucleus</keyword>
<sequence>MVAPRVQQPPMTTRRVQAMNQQQQALSQRARQQNPALPAPTAPEQVAPAPTAPTAPLTISSVLNASGGAPVADENATQVALLLAPHMDGLIKAAEAGKLNEHQLQQLRQLARDYGPAIKQVQEQEQARIRQAAEQGGKDALRQRPELIKQRDAQAQRNAKQASPVSDRIGAGTPMSQSSNSSQVGSSPGVTSLHPSLLFKAGTPSNQSTWPSNYNPPQVAGMKRKSPPVSASVGSQPPQPQPPQPQQPQQSQQPQQPQSSTQPQPQSQQPQRYPSTYPYSIDPNATLESTDPGPMNWPNSVGSRPTLTAGLGGASLLLSTPVHLVHPQMDTEALDTSASISVADQAAAVADAMNNGLKKDGKNGSASGVPGMGIGAKKTVKEIIASVDPTVKVDPNVEEFMLELADEFIDAVAHFACRLAQHRGSDTLDVRDLQLHLESNLNLRIPGFSSDETRVSISHASTAGDILLAAGSKGSRVTTGTGHRRSGGDHQG</sequence>
<evidence type="ECO:0000256" key="6">
    <source>
        <dbReference type="SAM" id="MobiDB-lite"/>
    </source>
</evidence>
<feature type="region of interest" description="Disordered" evidence="6">
    <location>
        <begin position="151"/>
        <end position="302"/>
    </location>
</feature>
<evidence type="ECO:0000313" key="8">
    <source>
        <dbReference type="EMBL" id="KAF9512524.1"/>
    </source>
</evidence>
<dbReference type="Pfam" id="PF03847">
    <property type="entry name" value="TFIID_20kDa"/>
    <property type="match status" value="1"/>
</dbReference>
<dbReference type="Gene3D" id="1.10.20.10">
    <property type="entry name" value="Histone, subunit A"/>
    <property type="match status" value="1"/>
</dbReference>
<comment type="similarity">
    <text evidence="2">Belongs to the TAF12 family.</text>
</comment>
<protein>
    <recommendedName>
        <fullName evidence="7">Transcription initiation factor TFIID subunit 12 domain-containing protein</fullName>
    </recommendedName>
</protein>
<dbReference type="EMBL" id="MU128985">
    <property type="protein sequence ID" value="KAF9512524.1"/>
    <property type="molecule type" value="Genomic_DNA"/>
</dbReference>
<evidence type="ECO:0000256" key="1">
    <source>
        <dbReference type="ARBA" id="ARBA00004123"/>
    </source>
</evidence>
<dbReference type="GO" id="GO:0051123">
    <property type="term" value="P:RNA polymerase II preinitiation complex assembly"/>
    <property type="evidence" value="ECO:0007669"/>
    <property type="project" value="TreeGrafter"/>
</dbReference>
<dbReference type="GO" id="GO:0046982">
    <property type="term" value="F:protein heterodimerization activity"/>
    <property type="evidence" value="ECO:0007669"/>
    <property type="project" value="InterPro"/>
</dbReference>
<evidence type="ECO:0000256" key="2">
    <source>
        <dbReference type="ARBA" id="ARBA00007530"/>
    </source>
</evidence>
<feature type="compositionally biased region" description="Polar residues" evidence="6">
    <location>
        <begin position="203"/>
        <end position="216"/>
    </location>
</feature>
<evidence type="ECO:0000313" key="9">
    <source>
        <dbReference type="Proteomes" id="UP000886523"/>
    </source>
</evidence>
<dbReference type="AlphaFoldDB" id="A0A9P6AV10"/>
<feature type="compositionally biased region" description="Pro residues" evidence="6">
    <location>
        <begin position="237"/>
        <end position="246"/>
    </location>
</feature>
<keyword evidence="9" id="KW-1185">Reference proteome</keyword>
<dbReference type="InterPro" id="IPR003228">
    <property type="entry name" value="TFIID_TAF12_dom"/>
</dbReference>
<dbReference type="GO" id="GO:0017025">
    <property type="term" value="F:TBP-class protein binding"/>
    <property type="evidence" value="ECO:0007669"/>
    <property type="project" value="TreeGrafter"/>
</dbReference>
<dbReference type="GO" id="GO:0005669">
    <property type="term" value="C:transcription factor TFIID complex"/>
    <property type="evidence" value="ECO:0007669"/>
    <property type="project" value="InterPro"/>
</dbReference>
<dbReference type="InterPro" id="IPR009072">
    <property type="entry name" value="Histone-fold"/>
</dbReference>
<organism evidence="8 9">
    <name type="scientific">Hydnum rufescens UP504</name>
    <dbReference type="NCBI Taxonomy" id="1448309"/>
    <lineage>
        <taxon>Eukaryota</taxon>
        <taxon>Fungi</taxon>
        <taxon>Dikarya</taxon>
        <taxon>Basidiomycota</taxon>
        <taxon>Agaricomycotina</taxon>
        <taxon>Agaricomycetes</taxon>
        <taxon>Cantharellales</taxon>
        <taxon>Hydnaceae</taxon>
        <taxon>Hydnum</taxon>
    </lineage>
</organism>
<keyword evidence="4" id="KW-0804">Transcription</keyword>
<feature type="compositionally biased region" description="Low complexity" evidence="6">
    <location>
        <begin position="247"/>
        <end position="271"/>
    </location>
</feature>